<dbReference type="KEGG" id="acru:HHL28_10160"/>
<dbReference type="Proteomes" id="UP000501891">
    <property type="component" value="Chromosome"/>
</dbReference>
<protein>
    <submittedName>
        <fullName evidence="3">Uncharacterized protein</fullName>
    </submittedName>
</protein>
<feature type="chain" id="PRO_5032500055" evidence="2">
    <location>
        <begin position="29"/>
        <end position="216"/>
    </location>
</feature>
<evidence type="ECO:0000256" key="1">
    <source>
        <dbReference type="SAM" id="MobiDB-lite"/>
    </source>
</evidence>
<feature type="compositionally biased region" description="Pro residues" evidence="1">
    <location>
        <begin position="48"/>
        <end position="63"/>
    </location>
</feature>
<reference evidence="3" key="1">
    <citation type="submission" date="2020-04" db="EMBL/GenBank/DDBJ databases">
        <title>A desert anoxygenic phototrophic bacterium fixes CO2 using RubisCO under aerobic conditions.</title>
        <authorList>
            <person name="Tang K."/>
        </authorList>
    </citation>
    <scope>NUCLEOTIDE SEQUENCE [LARGE SCALE GENOMIC DNA]</scope>
    <source>
        <strain evidence="3">MIMtkB3</strain>
    </source>
</reference>
<dbReference type="EMBL" id="CP051775">
    <property type="protein sequence ID" value="QJE73408.1"/>
    <property type="molecule type" value="Genomic_DNA"/>
</dbReference>
<accession>A0A858R7M7</accession>
<evidence type="ECO:0000256" key="2">
    <source>
        <dbReference type="SAM" id="SignalP"/>
    </source>
</evidence>
<sequence>MRTLKFARAARLSLLLATSALLAMPALAQQPAEPPPQPQVVPVQPSTPASPAPAPDSPLPPGNPGFALVVQGNVPGMEPAAFAESVMKALPEQLTDPTRNFTRGEGFDPKAEHRMVMVFHGDDQLDPRGLCATVAKEQAAPAANAGFLDLKSTVRVAGAFCKGEEALSTATNQVSGELRPDQASFRFLVSDVAKQLFPSGFDVLPGMGASASTRTR</sequence>
<keyword evidence="2" id="KW-0732">Signal</keyword>
<organism evidence="3 4">
    <name type="scientific">Aerophototrophica crusticola</name>
    <dbReference type="NCBI Taxonomy" id="1709002"/>
    <lineage>
        <taxon>Bacteria</taxon>
        <taxon>Pseudomonadati</taxon>
        <taxon>Pseudomonadota</taxon>
        <taxon>Alphaproteobacteria</taxon>
        <taxon>Rhodospirillales</taxon>
        <taxon>Rhodospirillaceae</taxon>
        <taxon>Aerophototrophica</taxon>
    </lineage>
</organism>
<dbReference type="AlphaFoldDB" id="A0A858R7M7"/>
<evidence type="ECO:0000313" key="4">
    <source>
        <dbReference type="Proteomes" id="UP000501891"/>
    </source>
</evidence>
<keyword evidence="4" id="KW-1185">Reference proteome</keyword>
<feature type="signal peptide" evidence="2">
    <location>
        <begin position="1"/>
        <end position="28"/>
    </location>
</feature>
<name>A0A858R7M7_9PROT</name>
<proteinExistence type="predicted"/>
<feature type="region of interest" description="Disordered" evidence="1">
    <location>
        <begin position="30"/>
        <end position="65"/>
    </location>
</feature>
<evidence type="ECO:0000313" key="3">
    <source>
        <dbReference type="EMBL" id="QJE73408.1"/>
    </source>
</evidence>
<gene>
    <name evidence="3" type="ORF">HHL28_10160</name>
</gene>